<evidence type="ECO:0000259" key="4">
    <source>
        <dbReference type="Pfam" id="PF07732"/>
    </source>
</evidence>
<dbReference type="Pfam" id="PF07732">
    <property type="entry name" value="Cu-oxidase_3"/>
    <property type="match status" value="1"/>
</dbReference>
<feature type="domain" description="Plastocyanin-like" evidence="4">
    <location>
        <begin position="66"/>
        <end position="170"/>
    </location>
</feature>
<dbReference type="InterPro" id="IPR002355">
    <property type="entry name" value="Cu_oxidase_Cu_BS"/>
</dbReference>
<sequence length="485" mass="52193">MISRRSLLLGAAGFAGAALVGNASGGRAYARPLAPVATPGAEKAVRLDLVAKERSLALPCFDGHDLPLWTFADQGLPPVVRLNLGDRLDTHLVNGLTRPGEHVSIHWHGIRLPNDQDGVPYLVQPPVEPGQSYDYSFVPPDTGTFFFHTHCNTVEQLGRGLAGILIIDGDAPEPYDDDQLVVMRDWRLDEARTGFLPFLTLEGAGRAGTFGTVRSVNGITNPLVEVPAVADVRLRVINVDATRISEIGFEGAEAAVVAIDGLACPPFPLRSWKMGPAMRADVVIRTPADGGTVTLFDYFAAKPVPLARFVAKGAPRRQGDFDPAPLAAARIPMPDIDGAGRLTMTFSATATGASVAAATGDDGLPLGPLCLSAASLWSINKSSWPGQGMDQLPPPLLQLQRGRSYRMQLKNLTPQMHPIHIHGHSWTVIGSNKRVLPPHHADTVLLLPKETLDVAFVADNPGRWMLHCHIIEHQETGMMGWYEVS</sequence>
<dbReference type="InterPro" id="IPR045087">
    <property type="entry name" value="Cu-oxidase_fam"/>
</dbReference>
<dbReference type="PROSITE" id="PS51318">
    <property type="entry name" value="TAT"/>
    <property type="match status" value="1"/>
</dbReference>
<dbReference type="RefSeq" id="WP_183400837.1">
    <property type="nucleotide sequence ID" value="NZ_JACIDS010000005.1"/>
</dbReference>
<evidence type="ECO:0000259" key="3">
    <source>
        <dbReference type="Pfam" id="PF07731"/>
    </source>
</evidence>
<dbReference type="Proteomes" id="UP000553963">
    <property type="component" value="Unassembled WGS sequence"/>
</dbReference>
<dbReference type="AlphaFoldDB" id="A0A840AVK6"/>
<dbReference type="PROSITE" id="PS00080">
    <property type="entry name" value="MULTICOPPER_OXIDASE2"/>
    <property type="match status" value="1"/>
</dbReference>
<keyword evidence="6" id="KW-1185">Reference proteome</keyword>
<proteinExistence type="predicted"/>
<evidence type="ECO:0000256" key="2">
    <source>
        <dbReference type="ARBA" id="ARBA00023002"/>
    </source>
</evidence>
<dbReference type="InterPro" id="IPR011707">
    <property type="entry name" value="Cu-oxidase-like_N"/>
</dbReference>
<dbReference type="InterPro" id="IPR008972">
    <property type="entry name" value="Cupredoxin"/>
</dbReference>
<dbReference type="PANTHER" id="PTHR11709:SF2">
    <property type="entry name" value="MULTICOPPER OXIDASE LPR1"/>
    <property type="match status" value="1"/>
</dbReference>
<dbReference type="Gene3D" id="2.60.40.420">
    <property type="entry name" value="Cupredoxins - blue copper proteins"/>
    <property type="match status" value="3"/>
</dbReference>
<name>A0A840AVK6_9HYPH</name>
<gene>
    <name evidence="5" type="ORF">GGR25_004262</name>
</gene>
<dbReference type="EMBL" id="JACIDS010000005">
    <property type="protein sequence ID" value="MBB3933198.1"/>
    <property type="molecule type" value="Genomic_DNA"/>
</dbReference>
<dbReference type="GO" id="GO:0030288">
    <property type="term" value="C:outer membrane-bounded periplasmic space"/>
    <property type="evidence" value="ECO:0007669"/>
    <property type="project" value="TreeGrafter"/>
</dbReference>
<dbReference type="GO" id="GO:0005507">
    <property type="term" value="F:copper ion binding"/>
    <property type="evidence" value="ECO:0007669"/>
    <property type="project" value="InterPro"/>
</dbReference>
<dbReference type="Pfam" id="PF07731">
    <property type="entry name" value="Cu-oxidase_2"/>
    <property type="match status" value="1"/>
</dbReference>
<evidence type="ECO:0000313" key="6">
    <source>
        <dbReference type="Proteomes" id="UP000553963"/>
    </source>
</evidence>
<keyword evidence="2" id="KW-0560">Oxidoreductase</keyword>
<dbReference type="SUPFAM" id="SSF49503">
    <property type="entry name" value="Cupredoxins"/>
    <property type="match status" value="3"/>
</dbReference>
<evidence type="ECO:0000256" key="1">
    <source>
        <dbReference type="ARBA" id="ARBA00022723"/>
    </source>
</evidence>
<organism evidence="5 6">
    <name type="scientific">Kaistia hirudinis</name>
    <dbReference type="NCBI Taxonomy" id="1293440"/>
    <lineage>
        <taxon>Bacteria</taxon>
        <taxon>Pseudomonadati</taxon>
        <taxon>Pseudomonadota</taxon>
        <taxon>Alphaproteobacteria</taxon>
        <taxon>Hyphomicrobiales</taxon>
        <taxon>Kaistiaceae</taxon>
        <taxon>Kaistia</taxon>
    </lineage>
</organism>
<dbReference type="InterPro" id="IPR006311">
    <property type="entry name" value="TAT_signal"/>
</dbReference>
<dbReference type="CDD" id="cd13861">
    <property type="entry name" value="CuRO_1_CumA_like"/>
    <property type="match status" value="1"/>
</dbReference>
<comment type="caution">
    <text evidence="5">The sequence shown here is derived from an EMBL/GenBank/DDBJ whole genome shotgun (WGS) entry which is preliminary data.</text>
</comment>
<dbReference type="GO" id="GO:0016491">
    <property type="term" value="F:oxidoreductase activity"/>
    <property type="evidence" value="ECO:0007669"/>
    <property type="project" value="UniProtKB-KW"/>
</dbReference>
<accession>A0A840AVK6</accession>
<protein>
    <submittedName>
        <fullName evidence="5">FtsP/CotA-like multicopper oxidase with cupredoxin domain</fullName>
    </submittedName>
</protein>
<dbReference type="InterPro" id="IPR011706">
    <property type="entry name" value="Cu-oxidase_C"/>
</dbReference>
<dbReference type="PANTHER" id="PTHR11709">
    <property type="entry name" value="MULTI-COPPER OXIDASE"/>
    <property type="match status" value="1"/>
</dbReference>
<reference evidence="5 6" key="1">
    <citation type="submission" date="2020-08" db="EMBL/GenBank/DDBJ databases">
        <title>Genomic Encyclopedia of Type Strains, Phase IV (KMG-IV): sequencing the most valuable type-strain genomes for metagenomic binning, comparative biology and taxonomic classification.</title>
        <authorList>
            <person name="Goeker M."/>
        </authorList>
    </citation>
    <scope>NUCLEOTIDE SEQUENCE [LARGE SCALE GENOMIC DNA]</scope>
    <source>
        <strain evidence="5 6">DSM 25966</strain>
    </source>
</reference>
<feature type="domain" description="Plastocyanin-like" evidence="3">
    <location>
        <begin position="393"/>
        <end position="484"/>
    </location>
</feature>
<keyword evidence="1" id="KW-0479">Metal-binding</keyword>
<evidence type="ECO:0000313" key="5">
    <source>
        <dbReference type="EMBL" id="MBB3933198.1"/>
    </source>
</evidence>